<dbReference type="AlphaFoldDB" id="A0A7Y9W7L7"/>
<dbReference type="SUPFAM" id="SSF56214">
    <property type="entry name" value="4'-phosphopantetheinyl transferase"/>
    <property type="match status" value="2"/>
</dbReference>
<dbReference type="RefSeq" id="WP_179711629.1">
    <property type="nucleotide sequence ID" value="NZ_JACCAU010000001.1"/>
</dbReference>
<evidence type="ECO:0000313" key="6">
    <source>
        <dbReference type="Proteomes" id="UP000572540"/>
    </source>
</evidence>
<proteinExistence type="inferred from homology"/>
<feature type="domain" description="4'-phosphopantetheinyl transferase N-terminal" evidence="4">
    <location>
        <begin position="35"/>
        <end position="115"/>
    </location>
</feature>
<comment type="similarity">
    <text evidence="1">Belongs to the P-Pant transferase superfamily. Gsp/Sfp/HetI/AcpT family.</text>
</comment>
<comment type="caution">
    <text evidence="5">The sequence shown here is derived from an EMBL/GenBank/DDBJ whole genome shotgun (WGS) entry which is preliminary data.</text>
</comment>
<dbReference type="InterPro" id="IPR008278">
    <property type="entry name" value="4-PPantetheinyl_Trfase_dom"/>
</dbReference>
<dbReference type="Pfam" id="PF01648">
    <property type="entry name" value="ACPS"/>
    <property type="match status" value="1"/>
</dbReference>
<dbReference type="InterPro" id="IPR055066">
    <property type="entry name" value="AASDHPPT_N"/>
</dbReference>
<dbReference type="Proteomes" id="UP000572540">
    <property type="component" value="Unassembled WGS sequence"/>
</dbReference>
<dbReference type="EMBL" id="JACCAU010000001">
    <property type="protein sequence ID" value="NYH15716.1"/>
    <property type="molecule type" value="Genomic_DNA"/>
</dbReference>
<evidence type="ECO:0000256" key="2">
    <source>
        <dbReference type="ARBA" id="ARBA00022679"/>
    </source>
</evidence>
<evidence type="ECO:0000313" key="5">
    <source>
        <dbReference type="EMBL" id="NYH15716.1"/>
    </source>
</evidence>
<protein>
    <submittedName>
        <fullName evidence="5">4'-phosphopantetheinyl transferase</fullName>
        <ecNumber evidence="5">2.7.8.-</ecNumber>
    </submittedName>
</protein>
<dbReference type="GO" id="GO:0000287">
    <property type="term" value="F:magnesium ion binding"/>
    <property type="evidence" value="ECO:0007669"/>
    <property type="project" value="InterPro"/>
</dbReference>
<organism evidence="5 6">
    <name type="scientific">Paraburkholderia bryophila</name>
    <dbReference type="NCBI Taxonomy" id="420952"/>
    <lineage>
        <taxon>Bacteria</taxon>
        <taxon>Pseudomonadati</taxon>
        <taxon>Pseudomonadota</taxon>
        <taxon>Betaproteobacteria</taxon>
        <taxon>Burkholderiales</taxon>
        <taxon>Burkholderiaceae</taxon>
        <taxon>Paraburkholderia</taxon>
    </lineage>
</organism>
<dbReference type="GO" id="GO:0008897">
    <property type="term" value="F:holo-[acyl-carrier-protein] synthase activity"/>
    <property type="evidence" value="ECO:0007669"/>
    <property type="project" value="InterPro"/>
</dbReference>
<dbReference type="Pfam" id="PF22624">
    <property type="entry name" value="AASDHPPT_N"/>
    <property type="match status" value="1"/>
</dbReference>
<dbReference type="PANTHER" id="PTHR12215">
    <property type="entry name" value="PHOSPHOPANTETHEINE TRANSFERASE"/>
    <property type="match status" value="1"/>
</dbReference>
<feature type="domain" description="4'-phosphopantetheinyl transferase" evidence="3">
    <location>
        <begin position="119"/>
        <end position="224"/>
    </location>
</feature>
<gene>
    <name evidence="5" type="ORF">GGD41_002944</name>
</gene>
<dbReference type="InterPro" id="IPR037143">
    <property type="entry name" value="4-PPantetheinyl_Trfase_dom_sf"/>
</dbReference>
<dbReference type="EC" id="2.7.8.-" evidence="5"/>
<reference evidence="5 6" key="1">
    <citation type="submission" date="2020-07" db="EMBL/GenBank/DDBJ databases">
        <title>Exploring microbial biodiversity for novel pathways involved in the catabolism of aromatic compounds derived from lignin.</title>
        <authorList>
            <person name="Elkins J."/>
        </authorList>
    </citation>
    <scope>NUCLEOTIDE SEQUENCE [LARGE SCALE GENOMIC DNA]</scope>
    <source>
        <strain evidence="5 6">H2C3B</strain>
    </source>
</reference>
<evidence type="ECO:0000259" key="4">
    <source>
        <dbReference type="Pfam" id="PF22624"/>
    </source>
</evidence>
<dbReference type="GO" id="GO:0005829">
    <property type="term" value="C:cytosol"/>
    <property type="evidence" value="ECO:0007669"/>
    <property type="project" value="TreeGrafter"/>
</dbReference>
<accession>A0A7Y9W7L7</accession>
<name>A0A7Y9W7L7_9BURK</name>
<dbReference type="PANTHER" id="PTHR12215:SF10">
    <property type="entry name" value="L-AMINOADIPATE-SEMIALDEHYDE DEHYDROGENASE-PHOSPHOPANTETHEINYL TRANSFERASE"/>
    <property type="match status" value="1"/>
</dbReference>
<evidence type="ECO:0000259" key="3">
    <source>
        <dbReference type="Pfam" id="PF01648"/>
    </source>
</evidence>
<evidence type="ECO:0000256" key="1">
    <source>
        <dbReference type="ARBA" id="ARBA00010990"/>
    </source>
</evidence>
<dbReference type="Gene3D" id="3.90.470.20">
    <property type="entry name" value="4'-phosphopantetheinyl transferase domain"/>
    <property type="match status" value="2"/>
</dbReference>
<keyword evidence="2 5" id="KW-0808">Transferase</keyword>
<sequence length="233" mass="25499">MHSIAPVLLLHAGPSDISLWRIDFPFDASLSDATVFASLSDDERARARRFLHHEDTVRFASVRAALRELLARRLGIAAHAVRFAQDANGRPHLADSAGFDFNVSHAGAHGLIAMSPVRRVGVDIEQHRDGFDWRSIAALTLDPTEVAWLESRAATQQTAAFYAAWVAKEALVKTTGAGISRGLPHLTVLPREGSRVTLSNRIPDDMREIAAQWIEAPDGYSACVAWSTTPFAR</sequence>
<dbReference type="GO" id="GO:0019878">
    <property type="term" value="P:lysine biosynthetic process via aminoadipic acid"/>
    <property type="evidence" value="ECO:0007669"/>
    <property type="project" value="TreeGrafter"/>
</dbReference>
<dbReference type="InterPro" id="IPR050559">
    <property type="entry name" value="P-Pant_transferase_sf"/>
</dbReference>